<sequence>MTDLGGGKASAISDVGQVAGTAAGERAFITGPNGVGMTYLSSSDEFPPE</sequence>
<dbReference type="Proteomes" id="UP000183898">
    <property type="component" value="Unassembled WGS sequence"/>
</dbReference>
<accession>A0A1H8KQQ1</accession>
<gene>
    <name evidence="1" type="ORF">SAMN05216404_10911</name>
</gene>
<organism evidence="1 2">
    <name type="scientific">Nitrosospira multiformis</name>
    <dbReference type="NCBI Taxonomy" id="1231"/>
    <lineage>
        <taxon>Bacteria</taxon>
        <taxon>Pseudomonadati</taxon>
        <taxon>Pseudomonadota</taxon>
        <taxon>Betaproteobacteria</taxon>
        <taxon>Nitrosomonadales</taxon>
        <taxon>Nitrosomonadaceae</taxon>
        <taxon>Nitrosospira</taxon>
    </lineage>
</organism>
<dbReference type="AlphaFoldDB" id="A0A1H8KQQ1"/>
<name>A0A1H8KQQ1_9PROT</name>
<dbReference type="EMBL" id="FOCT01000009">
    <property type="protein sequence ID" value="SEN95141.1"/>
    <property type="molecule type" value="Genomic_DNA"/>
</dbReference>
<reference evidence="1 2" key="1">
    <citation type="submission" date="2016-10" db="EMBL/GenBank/DDBJ databases">
        <authorList>
            <person name="de Groot N.N."/>
        </authorList>
    </citation>
    <scope>NUCLEOTIDE SEQUENCE [LARGE SCALE GENOMIC DNA]</scope>
    <source>
        <strain evidence="1 2">Nl18</strain>
    </source>
</reference>
<proteinExistence type="predicted"/>
<protein>
    <submittedName>
        <fullName evidence="1">Uncharacterized protein</fullName>
    </submittedName>
</protein>
<evidence type="ECO:0000313" key="1">
    <source>
        <dbReference type="EMBL" id="SEN95141.1"/>
    </source>
</evidence>
<evidence type="ECO:0000313" key="2">
    <source>
        <dbReference type="Proteomes" id="UP000183898"/>
    </source>
</evidence>